<dbReference type="Proteomes" id="UP000037784">
    <property type="component" value="Unassembled WGS sequence"/>
</dbReference>
<accession>A0A0M9UBC5</accession>
<organism evidence="1 2">
    <name type="scientific">Ardenticatena maritima</name>
    <dbReference type="NCBI Taxonomy" id="872965"/>
    <lineage>
        <taxon>Bacteria</taxon>
        <taxon>Bacillati</taxon>
        <taxon>Chloroflexota</taxon>
        <taxon>Ardenticatenia</taxon>
        <taxon>Ardenticatenales</taxon>
        <taxon>Ardenticatenaceae</taxon>
        <taxon>Ardenticatena</taxon>
    </lineage>
</organism>
<comment type="caution">
    <text evidence="1">The sequence shown here is derived from an EMBL/GenBank/DDBJ whole genome shotgun (WGS) entry which is preliminary data.</text>
</comment>
<evidence type="ECO:0000313" key="2">
    <source>
        <dbReference type="Proteomes" id="UP000037784"/>
    </source>
</evidence>
<keyword evidence="2" id="KW-1185">Reference proteome</keyword>
<sequence>MLKSTIKITHNIFAYRFAPTFTLNDPFFAVLGFNNDIYAVITASSCSFGLVP</sequence>
<proteinExistence type="predicted"/>
<name>A0A0M9UBC5_9CHLR</name>
<reference evidence="2" key="2">
    <citation type="submission" date="2015-08" db="EMBL/GenBank/DDBJ databases">
        <title>Draft Genome Sequence of a Heterotrophic Facultative Anaerobic Bacterium Ardenticatena maritima Strain 110S.</title>
        <authorList>
            <person name="Kawaichi S."/>
            <person name="Yoshida T."/>
            <person name="Sako Y."/>
            <person name="Nakamura R."/>
        </authorList>
    </citation>
    <scope>NUCLEOTIDE SEQUENCE [LARGE SCALE GENOMIC DNA]</scope>
    <source>
        <strain evidence="2">110S</strain>
    </source>
</reference>
<protein>
    <submittedName>
        <fullName evidence="1">Uncharacterized protein</fullName>
    </submittedName>
</protein>
<evidence type="ECO:0000313" key="1">
    <source>
        <dbReference type="EMBL" id="GAP61607.1"/>
    </source>
</evidence>
<dbReference type="InParanoid" id="A0A0M9UBC5"/>
<gene>
    <name evidence="1" type="ORF">ARMA_0029</name>
</gene>
<reference evidence="1 2" key="1">
    <citation type="journal article" date="2015" name="Genome Announc.">
        <title>Draft Genome Sequence of a Heterotrophic Facultative Anaerobic Thermophilic Bacterium, Ardenticatena maritima Strain 110ST.</title>
        <authorList>
            <person name="Kawaichi S."/>
            <person name="Yoshida T."/>
            <person name="Sako Y."/>
            <person name="Nakamura R."/>
        </authorList>
    </citation>
    <scope>NUCLEOTIDE SEQUENCE [LARGE SCALE GENOMIC DNA]</scope>
    <source>
        <strain evidence="1 2">110S</strain>
    </source>
</reference>
<dbReference type="EMBL" id="BBZA01000003">
    <property type="protein sequence ID" value="GAP61607.1"/>
    <property type="molecule type" value="Genomic_DNA"/>
</dbReference>
<dbReference type="AlphaFoldDB" id="A0A0M9UBC5"/>